<feature type="transmembrane region" description="Helical" evidence="1">
    <location>
        <begin position="116"/>
        <end position="136"/>
    </location>
</feature>
<name>A0AAV7XLB2_9NEOP</name>
<protein>
    <submittedName>
        <fullName evidence="2">Uncharacterized protein</fullName>
    </submittedName>
</protein>
<dbReference type="EMBL" id="JAPTSV010000006">
    <property type="protein sequence ID" value="KAJ1526931.1"/>
    <property type="molecule type" value="Genomic_DNA"/>
</dbReference>
<dbReference type="Proteomes" id="UP001075354">
    <property type="component" value="Chromosome 6"/>
</dbReference>
<evidence type="ECO:0000256" key="1">
    <source>
        <dbReference type="SAM" id="Phobius"/>
    </source>
</evidence>
<dbReference type="AlphaFoldDB" id="A0AAV7XLB2"/>
<accession>A0AAV7XLB2</accession>
<keyword evidence="3" id="KW-1185">Reference proteome</keyword>
<evidence type="ECO:0000313" key="3">
    <source>
        <dbReference type="Proteomes" id="UP001075354"/>
    </source>
</evidence>
<keyword evidence="1" id="KW-0472">Membrane</keyword>
<gene>
    <name evidence="2" type="ORF">ONE63_008479</name>
</gene>
<comment type="caution">
    <text evidence="2">The sequence shown here is derived from an EMBL/GenBank/DDBJ whole genome shotgun (WGS) entry which is preliminary data.</text>
</comment>
<reference evidence="2" key="1">
    <citation type="submission" date="2022-12" db="EMBL/GenBank/DDBJ databases">
        <title>Chromosome-level genome assembly of the bean flower thrips Megalurothrips usitatus.</title>
        <authorList>
            <person name="Ma L."/>
            <person name="Liu Q."/>
            <person name="Li H."/>
            <person name="Cai W."/>
        </authorList>
    </citation>
    <scope>NUCLEOTIDE SEQUENCE</scope>
    <source>
        <strain evidence="2">Cailab_2022a</strain>
    </source>
</reference>
<keyword evidence="1" id="KW-1133">Transmembrane helix</keyword>
<organism evidence="2 3">
    <name type="scientific">Megalurothrips usitatus</name>
    <name type="common">bean blossom thrips</name>
    <dbReference type="NCBI Taxonomy" id="439358"/>
    <lineage>
        <taxon>Eukaryota</taxon>
        <taxon>Metazoa</taxon>
        <taxon>Ecdysozoa</taxon>
        <taxon>Arthropoda</taxon>
        <taxon>Hexapoda</taxon>
        <taxon>Insecta</taxon>
        <taxon>Pterygota</taxon>
        <taxon>Neoptera</taxon>
        <taxon>Paraneoptera</taxon>
        <taxon>Thysanoptera</taxon>
        <taxon>Terebrantia</taxon>
        <taxon>Thripoidea</taxon>
        <taxon>Thripidae</taxon>
        <taxon>Megalurothrips</taxon>
    </lineage>
</organism>
<proteinExistence type="predicted"/>
<sequence>MNVNQKGVSLFWENYKCAFEWNNGSRVAHWKARAKALEAENAILRDFIQREFPVRSFCLRIPFHPLENSYRNKEEVFPNFEEATENETVYSEPQIDEELLAFYEKTFRHKIERSRFLYPLFLLCACDGCFGCAPILKFPLYCKSKLSFASRETTINGRKM</sequence>
<evidence type="ECO:0000313" key="2">
    <source>
        <dbReference type="EMBL" id="KAJ1526931.1"/>
    </source>
</evidence>
<keyword evidence="1" id="KW-0812">Transmembrane</keyword>